<dbReference type="EMBL" id="JACHYB010000001">
    <property type="protein sequence ID" value="MBB3186012.1"/>
    <property type="molecule type" value="Genomic_DNA"/>
</dbReference>
<dbReference type="AlphaFoldDB" id="A0A7W5DN59"/>
<evidence type="ECO:0000313" key="3">
    <source>
        <dbReference type="Proteomes" id="UP000544222"/>
    </source>
</evidence>
<feature type="transmembrane region" description="Helical" evidence="1">
    <location>
        <begin position="29"/>
        <end position="52"/>
    </location>
</feature>
<proteinExistence type="predicted"/>
<keyword evidence="3" id="KW-1185">Reference proteome</keyword>
<comment type="caution">
    <text evidence="2">The sequence shown here is derived from an EMBL/GenBank/DDBJ whole genome shotgun (WGS) entry which is preliminary data.</text>
</comment>
<sequence length="89" mass="10425">MMYLRRVLDYDRQPLNALQTPFQHCCKSVYIHVVSIYNLSSFLLFLLGAALTGKRFTLCFRKTRHPRQEIPAPGSHCQPEIPMLQEYLL</sequence>
<keyword evidence="1" id="KW-0812">Transmembrane</keyword>
<evidence type="ECO:0000313" key="2">
    <source>
        <dbReference type="EMBL" id="MBB3186012.1"/>
    </source>
</evidence>
<accession>A0A7W5DN59</accession>
<name>A0A7W5DN59_9PORP</name>
<dbReference type="Proteomes" id="UP000544222">
    <property type="component" value="Unassembled WGS sequence"/>
</dbReference>
<keyword evidence="1" id="KW-0472">Membrane</keyword>
<protein>
    <submittedName>
        <fullName evidence="2">Uncharacterized protein</fullName>
    </submittedName>
</protein>
<gene>
    <name evidence="2" type="ORF">FHX64_000175</name>
</gene>
<evidence type="ECO:0000256" key="1">
    <source>
        <dbReference type="SAM" id="Phobius"/>
    </source>
</evidence>
<reference evidence="2 3" key="1">
    <citation type="submission" date="2020-08" db="EMBL/GenBank/DDBJ databases">
        <title>Genomic Encyclopedia of Type Strains, Phase IV (KMG-IV): sequencing the most valuable type-strain genomes for metagenomic binning, comparative biology and taxonomic classification.</title>
        <authorList>
            <person name="Goeker M."/>
        </authorList>
    </citation>
    <scope>NUCLEOTIDE SEQUENCE [LARGE SCALE GENOMIC DNA]</scope>
    <source>
        <strain evidence="2 3">DSM 27471</strain>
    </source>
</reference>
<keyword evidence="1" id="KW-1133">Transmembrane helix</keyword>
<organism evidence="2 3">
    <name type="scientific">Microbacter margulisiae</name>
    <dbReference type="NCBI Taxonomy" id="1350067"/>
    <lineage>
        <taxon>Bacteria</taxon>
        <taxon>Pseudomonadati</taxon>
        <taxon>Bacteroidota</taxon>
        <taxon>Bacteroidia</taxon>
        <taxon>Bacteroidales</taxon>
        <taxon>Porphyromonadaceae</taxon>
        <taxon>Microbacter</taxon>
    </lineage>
</organism>